<evidence type="ECO:0000313" key="4">
    <source>
        <dbReference type="Proteomes" id="UP000271010"/>
    </source>
</evidence>
<proteinExistence type="predicted"/>
<evidence type="ECO:0000256" key="1">
    <source>
        <dbReference type="SAM" id="MobiDB-lite"/>
    </source>
</evidence>
<evidence type="ECO:0008006" key="5">
    <source>
        <dbReference type="Google" id="ProtNLM"/>
    </source>
</evidence>
<dbReference type="Proteomes" id="UP000271010">
    <property type="component" value="Unassembled WGS sequence"/>
</dbReference>
<sequence length="105" mass="11274">MLSLFVLAQVPATEPGQAGMSLLDLLLKGGMVMIPISLLSLAALYIFIERMLYLKSAGKTDPAFLKTIEQKILQGQLREASSLCEVTPTPAPAGQGPEPRGFLYP</sequence>
<gene>
    <name evidence="3" type="ORF">EFA69_00065</name>
</gene>
<keyword evidence="2" id="KW-0812">Transmembrane</keyword>
<accession>A0A3M9N542</accession>
<comment type="caution">
    <text evidence="3">The sequence shown here is derived from an EMBL/GenBank/DDBJ whole genome shotgun (WGS) entry which is preliminary data.</text>
</comment>
<feature type="transmembrane region" description="Helical" evidence="2">
    <location>
        <begin position="25"/>
        <end position="48"/>
    </location>
</feature>
<name>A0A3M9N542_9BACT</name>
<keyword evidence="2" id="KW-1133">Transmembrane helix</keyword>
<dbReference type="AlphaFoldDB" id="A0A3M9N542"/>
<reference evidence="3 4" key="1">
    <citation type="submission" date="2018-11" db="EMBL/GenBank/DDBJ databases">
        <title>Rufibacter latericius sp. nov., isolated from water in Baiyang Lake.</title>
        <authorList>
            <person name="Yang Y."/>
        </authorList>
    </citation>
    <scope>NUCLEOTIDE SEQUENCE [LARGE SCALE GENOMIC DNA]</scope>
    <source>
        <strain evidence="3 4">MCC P1</strain>
    </source>
</reference>
<protein>
    <recommendedName>
        <fullName evidence="5">MotA/TolQ/ExbB proton channel family protein</fullName>
    </recommendedName>
</protein>
<dbReference type="RefSeq" id="WP_123131055.1">
    <property type="nucleotide sequence ID" value="NZ_RJJE01000001.1"/>
</dbReference>
<evidence type="ECO:0000313" key="3">
    <source>
        <dbReference type="EMBL" id="RNI32856.1"/>
    </source>
</evidence>
<evidence type="ECO:0000256" key="2">
    <source>
        <dbReference type="SAM" id="Phobius"/>
    </source>
</evidence>
<keyword evidence="2" id="KW-0472">Membrane</keyword>
<keyword evidence="4" id="KW-1185">Reference proteome</keyword>
<feature type="region of interest" description="Disordered" evidence="1">
    <location>
        <begin position="85"/>
        <end position="105"/>
    </location>
</feature>
<dbReference type="EMBL" id="RJJE01000001">
    <property type="protein sequence ID" value="RNI32856.1"/>
    <property type="molecule type" value="Genomic_DNA"/>
</dbReference>
<organism evidence="3 4">
    <name type="scientific">Rufibacter immobilis</name>
    <dbReference type="NCBI Taxonomy" id="1348778"/>
    <lineage>
        <taxon>Bacteria</taxon>
        <taxon>Pseudomonadati</taxon>
        <taxon>Bacteroidota</taxon>
        <taxon>Cytophagia</taxon>
        <taxon>Cytophagales</taxon>
        <taxon>Hymenobacteraceae</taxon>
        <taxon>Rufibacter</taxon>
    </lineage>
</organism>